<feature type="region of interest" description="Disordered" evidence="2">
    <location>
        <begin position="1116"/>
        <end position="1163"/>
    </location>
</feature>
<dbReference type="RefSeq" id="WP_076971801.1">
    <property type="nucleotide sequence ID" value="NZ_ASQP01000412.1"/>
</dbReference>
<dbReference type="GO" id="GO:0009366">
    <property type="term" value="C:enterobactin synthetase complex"/>
    <property type="evidence" value="ECO:0007669"/>
    <property type="project" value="TreeGrafter"/>
</dbReference>
<organism evidence="4 5">
    <name type="scientific">Streptomyces sparsogenes DSM 40356</name>
    <dbReference type="NCBI Taxonomy" id="1331668"/>
    <lineage>
        <taxon>Bacteria</taxon>
        <taxon>Bacillati</taxon>
        <taxon>Actinomycetota</taxon>
        <taxon>Actinomycetes</taxon>
        <taxon>Kitasatosporales</taxon>
        <taxon>Streptomycetaceae</taxon>
        <taxon>Streptomyces</taxon>
    </lineage>
</organism>
<gene>
    <name evidence="4" type="ORF">SPAR_32826</name>
</gene>
<dbReference type="SUPFAM" id="SSF52777">
    <property type="entry name" value="CoA-dependent acyltransferases"/>
    <property type="match status" value="2"/>
</dbReference>
<reference evidence="4 5" key="1">
    <citation type="submission" date="2013-05" db="EMBL/GenBank/DDBJ databases">
        <title>Genome sequence of Streptomyces sparsogenes DSM 40356.</title>
        <authorList>
            <person name="Coyne S."/>
            <person name="Seebeck F.P."/>
        </authorList>
    </citation>
    <scope>NUCLEOTIDE SEQUENCE [LARGE SCALE GENOMIC DNA]</scope>
    <source>
        <strain evidence="4 5">DSM 40356</strain>
    </source>
</reference>
<evidence type="ECO:0000256" key="2">
    <source>
        <dbReference type="SAM" id="MobiDB-lite"/>
    </source>
</evidence>
<sequence>MNVTSLLERLLGQGVRITAHGDRLAVSAPEGALSDELKETIRANRDGILQFLRESEEEAARRAVRIEPVDRGAPIPASYAQQRLWLVEQTATDLPVYNMYFALELRGDLDIGALRGAAQDLVDRHEILRTALVETGSGLVQDIRDRCPAVFVEHQAGPDTHDDVMFSIVATRFQLSSAPLIRFDLVRAGDSRWTFVVTQHHVVSDGWSTGILKKELSELYTARVEGRRPRLPELSVQYADYAVWEREWLEGELAERQRDHWRHALADLPPLLELVPSRRRETIQSYRGSALTFRYDIDLLARARRLCSDTGNTLYAVLIAAYSLLLSRMTREDDIAVGSPLANRPYPALEKTPGLFFNSITIRTRIDERQTVREFLAAVRRTTFEAFANQDLPFDQVVRAVAPERSSSHSPVFQNIFILQTYPGERLTLPGVDVAPAPTPFYSAQYDLMFKLREDEDGLDGLLVHNDALLDGDDARRVVDCFRRLVDHMCATPDAPLADLSLMDPESTDLVERWNARTRRPVPPEPVHERILRRLAEDPTTPALTFRGRSLTRGELAGQAGAVAAGLRAAGLRPGQRVGVMVPRSAELVAVLLGIMSAGMVYVPLDGAAPRARVDAMLESAECAALVLGDAYAHRCPDFAGPRLPAPDPTRTAVGTGRPTTAHAGRPTAPEDSAYTVFTSGSTGRPKGVEVTHRNLANLFIALDEAVPLPPEPVWLAVTAVTFDIAVVELLWTLARGVRVVLAESSESLRLMTRAEGQPEPLGVPELILTEGVTALQATPTMLRGVLGLPDGARALARLELLMVGGEALDHTLARSLKDLGIPRVLNMYGPTETTVWSTCWEVPADPPERILVGKPLANTAAHVVDARLNPVPVGMYGELVLAGAGVARGYAGSPDLTGERFPALPALCGQGRAYRTGDVARRLPSGDLELLGRIDNQVKVNGYRIELEEIERALNSLPGVAESAVAVQREEGRAALVAHCVPRPGAVLDETALRGALAALLPDQMLPAAFATAAALPTTSSGKIDRRALPPVPLGGVEQVVTEPANDTEKRLLEVWREVLGSDAVGPADDFFRSGGTSILVAHLLTKVRERVDADARIVDLFRYPSVQAYAAHMSGRADPAAPSGHPRTADPRGRHAARLQRRQQVARKQRLRAAEGAADSD</sequence>
<dbReference type="InterPro" id="IPR045851">
    <property type="entry name" value="AMP-bd_C_sf"/>
</dbReference>
<dbReference type="Gene3D" id="3.40.50.12780">
    <property type="entry name" value="N-terminal domain of ligase-like"/>
    <property type="match status" value="1"/>
</dbReference>
<name>A0A1R1S9Z0_9ACTN</name>
<dbReference type="InterPro" id="IPR025110">
    <property type="entry name" value="AMP-bd_C"/>
</dbReference>
<dbReference type="SUPFAM" id="SSF47336">
    <property type="entry name" value="ACP-like"/>
    <property type="match status" value="1"/>
</dbReference>
<evidence type="ECO:0000313" key="5">
    <source>
        <dbReference type="Proteomes" id="UP000186168"/>
    </source>
</evidence>
<comment type="caution">
    <text evidence="4">The sequence shown here is derived from an EMBL/GenBank/DDBJ whole genome shotgun (WGS) entry which is preliminary data.</text>
</comment>
<dbReference type="Pfam" id="PF18563">
    <property type="entry name" value="TubC_N"/>
    <property type="match status" value="1"/>
</dbReference>
<dbReference type="InterPro" id="IPR041464">
    <property type="entry name" value="TubC_N"/>
</dbReference>
<accession>A0A1R1S9Z0</accession>
<proteinExistence type="predicted"/>
<dbReference type="InterPro" id="IPR000873">
    <property type="entry name" value="AMP-dep_synth/lig_dom"/>
</dbReference>
<dbReference type="GO" id="GO:0043041">
    <property type="term" value="P:amino acid activation for nonribosomal peptide biosynthetic process"/>
    <property type="evidence" value="ECO:0007669"/>
    <property type="project" value="TreeGrafter"/>
</dbReference>
<feature type="domain" description="Carrier" evidence="3">
    <location>
        <begin position="1044"/>
        <end position="1119"/>
    </location>
</feature>
<dbReference type="Proteomes" id="UP000186168">
    <property type="component" value="Unassembled WGS sequence"/>
</dbReference>
<dbReference type="PANTHER" id="PTHR45527:SF1">
    <property type="entry name" value="FATTY ACID SYNTHASE"/>
    <property type="match status" value="1"/>
</dbReference>
<dbReference type="GO" id="GO:0031177">
    <property type="term" value="F:phosphopantetheine binding"/>
    <property type="evidence" value="ECO:0007669"/>
    <property type="project" value="TreeGrafter"/>
</dbReference>
<dbReference type="Gene3D" id="3.30.300.30">
    <property type="match status" value="1"/>
</dbReference>
<protein>
    <submittedName>
        <fullName evidence="4">Non-ribosomal peptide synthetase</fullName>
    </submittedName>
</protein>
<dbReference type="InterPro" id="IPR010071">
    <property type="entry name" value="AA_adenyl_dom"/>
</dbReference>
<dbReference type="NCBIfam" id="TIGR01733">
    <property type="entry name" value="AA-adenyl-dom"/>
    <property type="match status" value="1"/>
</dbReference>
<dbReference type="InterPro" id="IPR009081">
    <property type="entry name" value="PP-bd_ACP"/>
</dbReference>
<dbReference type="PANTHER" id="PTHR45527">
    <property type="entry name" value="NONRIBOSOMAL PEPTIDE SYNTHETASE"/>
    <property type="match status" value="1"/>
</dbReference>
<dbReference type="AlphaFoldDB" id="A0A1R1S9Z0"/>
<keyword evidence="5" id="KW-1185">Reference proteome</keyword>
<feature type="region of interest" description="Disordered" evidence="2">
    <location>
        <begin position="643"/>
        <end position="673"/>
    </location>
</feature>
<dbReference type="PROSITE" id="PS50075">
    <property type="entry name" value="CARRIER"/>
    <property type="match status" value="1"/>
</dbReference>
<comment type="cofactor">
    <cofactor evidence="1">
        <name>pantetheine 4'-phosphate</name>
        <dbReference type="ChEBI" id="CHEBI:47942"/>
    </cofactor>
</comment>
<dbReference type="Pfam" id="PF13193">
    <property type="entry name" value="AMP-binding_C"/>
    <property type="match status" value="1"/>
</dbReference>
<dbReference type="GO" id="GO:0009239">
    <property type="term" value="P:enterobactin biosynthetic process"/>
    <property type="evidence" value="ECO:0007669"/>
    <property type="project" value="TreeGrafter"/>
</dbReference>
<dbReference type="Pfam" id="PF00668">
    <property type="entry name" value="Condensation"/>
    <property type="match status" value="1"/>
</dbReference>
<dbReference type="Gene3D" id="3.30.559.10">
    <property type="entry name" value="Chloramphenicol acetyltransferase-like domain"/>
    <property type="match status" value="1"/>
</dbReference>
<dbReference type="Gene3D" id="3.30.559.30">
    <property type="entry name" value="Nonribosomal peptide synthetase, condensation domain"/>
    <property type="match status" value="1"/>
</dbReference>
<dbReference type="EMBL" id="ASQP01000412">
    <property type="protein sequence ID" value="OMI35156.1"/>
    <property type="molecule type" value="Genomic_DNA"/>
</dbReference>
<dbReference type="GO" id="GO:0047527">
    <property type="term" value="F:2,3-dihydroxybenzoate-serine ligase activity"/>
    <property type="evidence" value="ECO:0007669"/>
    <property type="project" value="TreeGrafter"/>
</dbReference>
<dbReference type="InterPro" id="IPR042099">
    <property type="entry name" value="ANL_N_sf"/>
</dbReference>
<dbReference type="Pfam" id="PF00501">
    <property type="entry name" value="AMP-binding"/>
    <property type="match status" value="1"/>
</dbReference>
<dbReference type="CDD" id="cd05930">
    <property type="entry name" value="A_NRPS"/>
    <property type="match status" value="1"/>
</dbReference>
<dbReference type="InterPro" id="IPR023213">
    <property type="entry name" value="CAT-like_dom_sf"/>
</dbReference>
<dbReference type="Pfam" id="PF00550">
    <property type="entry name" value="PP-binding"/>
    <property type="match status" value="1"/>
</dbReference>
<dbReference type="Gene3D" id="1.10.1200.10">
    <property type="entry name" value="ACP-like"/>
    <property type="match status" value="1"/>
</dbReference>
<dbReference type="InterPro" id="IPR001242">
    <property type="entry name" value="Condensation_dom"/>
</dbReference>
<dbReference type="GO" id="GO:0005829">
    <property type="term" value="C:cytosol"/>
    <property type="evidence" value="ECO:0007669"/>
    <property type="project" value="TreeGrafter"/>
</dbReference>
<dbReference type="SUPFAM" id="SSF56801">
    <property type="entry name" value="Acetyl-CoA synthetase-like"/>
    <property type="match status" value="1"/>
</dbReference>
<evidence type="ECO:0000313" key="4">
    <source>
        <dbReference type="EMBL" id="OMI35156.1"/>
    </source>
</evidence>
<dbReference type="CDD" id="cd19531">
    <property type="entry name" value="LCL_NRPS-like"/>
    <property type="match status" value="1"/>
</dbReference>
<dbReference type="GO" id="GO:0008610">
    <property type="term" value="P:lipid biosynthetic process"/>
    <property type="evidence" value="ECO:0007669"/>
    <property type="project" value="UniProtKB-ARBA"/>
</dbReference>
<evidence type="ECO:0000259" key="3">
    <source>
        <dbReference type="PROSITE" id="PS50075"/>
    </source>
</evidence>
<feature type="compositionally biased region" description="Basic residues" evidence="2">
    <location>
        <begin position="1136"/>
        <end position="1153"/>
    </location>
</feature>
<evidence type="ECO:0000256" key="1">
    <source>
        <dbReference type="ARBA" id="ARBA00001957"/>
    </source>
</evidence>
<dbReference type="InterPro" id="IPR044894">
    <property type="entry name" value="TubC_N_sf"/>
</dbReference>
<dbReference type="Gene3D" id="1.10.10.1830">
    <property type="entry name" value="Non-ribosomal peptide synthase, adenylation domain"/>
    <property type="match status" value="1"/>
</dbReference>
<dbReference type="InterPro" id="IPR036736">
    <property type="entry name" value="ACP-like_sf"/>
</dbReference>